<feature type="domain" description="LTD" evidence="5">
    <location>
        <begin position="489"/>
        <end position="598"/>
    </location>
</feature>
<dbReference type="Gene3D" id="1.20.5.1160">
    <property type="entry name" value="Vasodilator-stimulated phosphoprotein"/>
    <property type="match status" value="1"/>
</dbReference>
<dbReference type="PANTHER" id="PTHR45721">
    <property type="entry name" value="LAMIN DM0-RELATED"/>
    <property type="match status" value="1"/>
</dbReference>
<dbReference type="SUPFAM" id="SSF74853">
    <property type="entry name" value="Lamin A/C globular tail domain"/>
    <property type="match status" value="1"/>
</dbReference>
<dbReference type="GO" id="GO:0006998">
    <property type="term" value="P:nuclear envelope organization"/>
    <property type="evidence" value="ECO:0007669"/>
    <property type="project" value="TreeGrafter"/>
</dbReference>
<evidence type="ECO:0000256" key="1">
    <source>
        <dbReference type="ARBA" id="ARBA00022754"/>
    </source>
</evidence>
<protein>
    <submittedName>
        <fullName evidence="6">70 kDa neurofilament ifa-1-like</fullName>
    </submittedName>
</protein>
<dbReference type="GO" id="GO:0005882">
    <property type="term" value="C:intermediate filament"/>
    <property type="evidence" value="ECO:0007669"/>
    <property type="project" value="UniProtKB-KW"/>
</dbReference>
<organism evidence="6 7">
    <name type="scientific">Octopus vulgaris</name>
    <name type="common">Common octopus</name>
    <dbReference type="NCBI Taxonomy" id="6645"/>
    <lineage>
        <taxon>Eukaryota</taxon>
        <taxon>Metazoa</taxon>
        <taxon>Spiralia</taxon>
        <taxon>Lophotrochozoa</taxon>
        <taxon>Mollusca</taxon>
        <taxon>Cephalopoda</taxon>
        <taxon>Coleoidea</taxon>
        <taxon>Octopodiformes</taxon>
        <taxon>Octopoda</taxon>
        <taxon>Incirrata</taxon>
        <taxon>Octopodidae</taxon>
        <taxon>Octopus</taxon>
    </lineage>
</organism>
<dbReference type="SUPFAM" id="SSF64593">
    <property type="entry name" value="Intermediate filament protein, coiled coil region"/>
    <property type="match status" value="1"/>
</dbReference>
<sequence length="598" mass="67394">MDREEIKARKPVGHVRRRRPFRNGIRIPAPIQPAPVFFPKGVIAEHGQKQVAEMKNKGEKEKKEMQALNRKLTSFLQNIRYLEAENKHLKNNLSAEKDFKCDKIKILYEDRLKELERLLKDKDVELAATKSKNESLEEEVEDLKEQLTQVKDEKDRVQAEIDGLHDEVAQRIAESENNRRRASELQKQVDDLKARNGIVVNQLSKLREELEMETSERLELADCAAMLEDELSFNYDIHDAEVKELKAMISKLKKIPDFDETRKTEIGNLVADLSAQYEDKLRKATADMERRYAKQLQLEKAKAKTKEDFIDPRKRRDLGKISELETQIADMKRKITELEFQRDEAENGRESDAASYEDEIARLRRDFENVFKDFEELANAKNFAGMKVASMLALLKDVDSSESSKPVDGPQTEGESAPGPQTEGESAPGPQTKGESAPGHQTEGESAPGPQTEGESAPGPKTEGESAPGPQTKVESAPGHQTKEKETMSRPTEDSVKILEVGPDGKYIQLEDLAEFPKGATNMKNWTLTQTLDNGKSRTHIFTNGNVFGASKIVKIWGSKHGAGQDGITSSEVTEWDTSKSTISLKDNENMEHDVLVK</sequence>
<name>A0AA36FIU2_OCTVU</name>
<evidence type="ECO:0000313" key="6">
    <source>
        <dbReference type="EMBL" id="CAI9738634.1"/>
    </source>
</evidence>
<dbReference type="Gene3D" id="2.60.40.1260">
    <property type="entry name" value="Lamin Tail domain"/>
    <property type="match status" value="1"/>
</dbReference>
<keyword evidence="2 3" id="KW-0175">Coiled coil</keyword>
<keyword evidence="7" id="KW-1185">Reference proteome</keyword>
<dbReference type="GO" id="GO:0090435">
    <property type="term" value="P:protein localization to nuclear envelope"/>
    <property type="evidence" value="ECO:0007669"/>
    <property type="project" value="TreeGrafter"/>
</dbReference>
<feature type="coiled-coil region" evidence="3">
    <location>
        <begin position="51"/>
        <end position="209"/>
    </location>
</feature>
<dbReference type="GO" id="GO:0005200">
    <property type="term" value="F:structural constituent of cytoskeleton"/>
    <property type="evidence" value="ECO:0007669"/>
    <property type="project" value="TreeGrafter"/>
</dbReference>
<dbReference type="PANTHER" id="PTHR45721:SF12">
    <property type="entry name" value="INTERMEDIATE FILAMENT PROTEIN IFA-1"/>
    <property type="match status" value="1"/>
</dbReference>
<evidence type="ECO:0000259" key="5">
    <source>
        <dbReference type="PROSITE" id="PS51841"/>
    </source>
</evidence>
<feature type="region of interest" description="Disordered" evidence="4">
    <location>
        <begin position="1"/>
        <end position="27"/>
    </location>
</feature>
<dbReference type="GO" id="GO:0005652">
    <property type="term" value="C:nuclear lamina"/>
    <property type="evidence" value="ECO:0007669"/>
    <property type="project" value="TreeGrafter"/>
</dbReference>
<dbReference type="PROSITE" id="PS51841">
    <property type="entry name" value="LTD"/>
    <property type="match status" value="1"/>
</dbReference>
<dbReference type="EMBL" id="OX597834">
    <property type="protein sequence ID" value="CAI9738634.1"/>
    <property type="molecule type" value="Genomic_DNA"/>
</dbReference>
<dbReference type="Pfam" id="PF00038">
    <property type="entry name" value="Filament"/>
    <property type="match status" value="1"/>
</dbReference>
<evidence type="ECO:0000256" key="2">
    <source>
        <dbReference type="ARBA" id="ARBA00023054"/>
    </source>
</evidence>
<gene>
    <name evidence="6" type="ORF">OCTVUL_1B011802</name>
</gene>
<proteinExistence type="predicted"/>
<dbReference type="InterPro" id="IPR001322">
    <property type="entry name" value="Lamin_tail_dom"/>
</dbReference>
<feature type="coiled-coil region" evidence="3">
    <location>
        <begin position="321"/>
        <end position="373"/>
    </location>
</feature>
<dbReference type="GO" id="GO:0007097">
    <property type="term" value="P:nuclear migration"/>
    <property type="evidence" value="ECO:0007669"/>
    <property type="project" value="TreeGrafter"/>
</dbReference>
<dbReference type="InterPro" id="IPR036415">
    <property type="entry name" value="Lamin_tail_dom_sf"/>
</dbReference>
<evidence type="ECO:0000313" key="7">
    <source>
        <dbReference type="Proteomes" id="UP001162480"/>
    </source>
</evidence>
<dbReference type="Gene3D" id="1.20.5.170">
    <property type="match status" value="1"/>
</dbReference>
<evidence type="ECO:0000256" key="4">
    <source>
        <dbReference type="SAM" id="MobiDB-lite"/>
    </source>
</evidence>
<feature type="compositionally biased region" description="Basic residues" evidence="4">
    <location>
        <begin position="9"/>
        <end position="21"/>
    </location>
</feature>
<feature type="compositionally biased region" description="Basic and acidic residues" evidence="4">
    <location>
        <begin position="481"/>
        <end position="496"/>
    </location>
</feature>
<reference evidence="6" key="1">
    <citation type="submission" date="2023-08" db="EMBL/GenBank/DDBJ databases">
        <authorList>
            <person name="Alioto T."/>
            <person name="Alioto T."/>
            <person name="Gomez Garrido J."/>
        </authorList>
    </citation>
    <scope>NUCLEOTIDE SEQUENCE</scope>
</reference>
<dbReference type="GO" id="GO:0031507">
    <property type="term" value="P:heterochromatin formation"/>
    <property type="evidence" value="ECO:0007669"/>
    <property type="project" value="TreeGrafter"/>
</dbReference>
<dbReference type="GO" id="GO:0051664">
    <property type="term" value="P:nuclear pore localization"/>
    <property type="evidence" value="ECO:0007669"/>
    <property type="project" value="TreeGrafter"/>
</dbReference>
<dbReference type="Proteomes" id="UP001162480">
    <property type="component" value="Chromosome 21"/>
</dbReference>
<dbReference type="InterPro" id="IPR039008">
    <property type="entry name" value="IF_rod_dom"/>
</dbReference>
<dbReference type="SMART" id="SM01391">
    <property type="entry name" value="Filament"/>
    <property type="match status" value="1"/>
</dbReference>
<dbReference type="AlphaFoldDB" id="A0AA36FIU2"/>
<accession>A0AA36FIU2</accession>
<feature type="region of interest" description="Disordered" evidence="4">
    <location>
        <begin position="400"/>
        <end position="496"/>
    </location>
</feature>
<evidence type="ECO:0000256" key="3">
    <source>
        <dbReference type="SAM" id="Coils"/>
    </source>
</evidence>
<keyword evidence="1" id="KW-0403">Intermediate filament</keyword>